<accession>A0A017TF38</accession>
<dbReference type="PANTHER" id="PTHR36698:SF3">
    <property type="entry name" value="ABC-TYPE TRANSPORT AUXILIARY LIPOPROTEIN COMPONENT DOMAIN-CONTAINING PROTEIN"/>
    <property type="match status" value="1"/>
</dbReference>
<feature type="transmembrane region" description="Helical" evidence="2">
    <location>
        <begin position="12"/>
        <end position="30"/>
    </location>
</feature>
<keyword evidence="1" id="KW-0175">Coiled coil</keyword>
<comment type="caution">
    <text evidence="4">The sequence shown here is derived from an EMBL/GenBank/DDBJ whole genome shotgun (WGS) entry which is preliminary data.</text>
</comment>
<protein>
    <submittedName>
        <fullName evidence="4">Paraquat-inducible protein B</fullName>
    </submittedName>
</protein>
<proteinExistence type="predicted"/>
<dbReference type="OrthoDB" id="9806984at2"/>
<evidence type="ECO:0000313" key="5">
    <source>
        <dbReference type="Proteomes" id="UP000019678"/>
    </source>
</evidence>
<dbReference type="PANTHER" id="PTHR36698">
    <property type="entry name" value="BLL5892 PROTEIN"/>
    <property type="match status" value="1"/>
</dbReference>
<dbReference type="STRING" id="1192034.CAP_6881"/>
<feature type="domain" description="Mce/MlaD" evidence="3">
    <location>
        <begin position="37"/>
        <end position="130"/>
    </location>
</feature>
<evidence type="ECO:0000259" key="3">
    <source>
        <dbReference type="Pfam" id="PF02470"/>
    </source>
</evidence>
<feature type="coiled-coil region" evidence="1">
    <location>
        <begin position="279"/>
        <end position="306"/>
    </location>
</feature>
<dbReference type="InterPro" id="IPR003399">
    <property type="entry name" value="Mce/MlaD"/>
</dbReference>
<dbReference type="RefSeq" id="WP_044236622.1">
    <property type="nucleotide sequence ID" value="NZ_ASRX01000006.1"/>
</dbReference>
<evidence type="ECO:0000313" key="4">
    <source>
        <dbReference type="EMBL" id="EYF07859.1"/>
    </source>
</evidence>
<evidence type="ECO:0000256" key="2">
    <source>
        <dbReference type="SAM" id="Phobius"/>
    </source>
</evidence>
<name>A0A017TF38_9BACT</name>
<organism evidence="4 5">
    <name type="scientific">Chondromyces apiculatus DSM 436</name>
    <dbReference type="NCBI Taxonomy" id="1192034"/>
    <lineage>
        <taxon>Bacteria</taxon>
        <taxon>Pseudomonadati</taxon>
        <taxon>Myxococcota</taxon>
        <taxon>Polyangia</taxon>
        <taxon>Polyangiales</taxon>
        <taxon>Polyangiaceae</taxon>
        <taxon>Chondromyces</taxon>
    </lineage>
</organism>
<dbReference type="Proteomes" id="UP000019678">
    <property type="component" value="Unassembled WGS sequence"/>
</dbReference>
<keyword evidence="2" id="KW-0812">Transmembrane</keyword>
<keyword evidence="2" id="KW-0472">Membrane</keyword>
<evidence type="ECO:0000256" key="1">
    <source>
        <dbReference type="SAM" id="Coils"/>
    </source>
</evidence>
<dbReference type="AlphaFoldDB" id="A0A017TF38"/>
<dbReference type="Pfam" id="PF02470">
    <property type="entry name" value="MlaD"/>
    <property type="match status" value="1"/>
</dbReference>
<keyword evidence="5" id="KW-1185">Reference proteome</keyword>
<keyword evidence="2" id="KW-1133">Transmembrane helix</keyword>
<sequence length="319" mass="34576">MSASTNHWKIGLFVLLGVAIAMATLVFLGAKSMKTSTSTYITYFDESVQGLEISSPVKFRGVTIGTVSDIDVASDQRHVAVEYELGRDFLEQLGLRKNTAPDAPADPSVARRVQLASAGVTGVKFLQIDFFPIEQYPEAPLPFRTPPNYIPAAPSALKNIEDSFIKTMNTLPQLTSQLVTLMERVNGIVAEVDDTHVPQRVGNTLEKVDTLLVAANQSLKDMNTGKLGEGAGRTIANVSAATARLDRLLARVEKDDIVGSVKRTTENISTVADSATLPVEELNQTLRAVQDAANSLRQFMDALERDSDMLLKGRSKGVE</sequence>
<reference evidence="4 5" key="1">
    <citation type="submission" date="2013-05" db="EMBL/GenBank/DDBJ databases">
        <title>Genome assembly of Chondromyces apiculatus DSM 436.</title>
        <authorList>
            <person name="Sharma G."/>
            <person name="Khatri I."/>
            <person name="Kaur C."/>
            <person name="Mayilraj S."/>
            <person name="Subramanian S."/>
        </authorList>
    </citation>
    <scope>NUCLEOTIDE SEQUENCE [LARGE SCALE GENOMIC DNA]</scope>
    <source>
        <strain evidence="4 5">DSM 436</strain>
    </source>
</reference>
<dbReference type="eggNOG" id="COG1463">
    <property type="taxonomic scope" value="Bacteria"/>
</dbReference>
<gene>
    <name evidence="4" type="ORF">CAP_6881</name>
</gene>
<dbReference type="EMBL" id="ASRX01000006">
    <property type="protein sequence ID" value="EYF07859.1"/>
    <property type="molecule type" value="Genomic_DNA"/>
</dbReference>